<name>A0ABN6Z1B2_9BACE</name>
<reference evidence="1 2" key="1">
    <citation type="submission" date="2023-04" db="EMBL/GenBank/DDBJ databases">
        <title>Draft genome sequence of acteroides sedimenti strain YN3PY1.</title>
        <authorList>
            <person name="Yoshida N."/>
        </authorList>
    </citation>
    <scope>NUCLEOTIDE SEQUENCE [LARGE SCALE GENOMIC DNA]</scope>
    <source>
        <strain evidence="1 2">YN3PY1</strain>
    </source>
</reference>
<keyword evidence="2" id="KW-1185">Reference proteome</keyword>
<evidence type="ECO:0000313" key="2">
    <source>
        <dbReference type="Proteomes" id="UP001496674"/>
    </source>
</evidence>
<protein>
    <recommendedName>
        <fullName evidence="3">AraC family transcriptional regulator</fullName>
    </recommendedName>
</protein>
<organism evidence="1 2">
    <name type="scientific">Bacteroides sedimenti</name>
    <dbReference type="NCBI Taxonomy" id="2136147"/>
    <lineage>
        <taxon>Bacteria</taxon>
        <taxon>Pseudomonadati</taxon>
        <taxon>Bacteroidota</taxon>
        <taxon>Bacteroidia</taxon>
        <taxon>Bacteroidales</taxon>
        <taxon>Bacteroidaceae</taxon>
        <taxon>Bacteroides</taxon>
    </lineage>
</organism>
<sequence length="217" mass="24802">MNLKLDLCRIIIVILNYLYGKDTIHWFKRYRLMNSAVPPEMKANITKLYCAAYNESQKNKIITLLLITEECTIVASGKSPLEPDDFWILPLGSEKTSKEFFKHTPPSPDEIEYAINFIEDTIIPLKKLLPTNSELYSFSPVMQEIILQANKSLSSPKKVLSIKEMEDVFSRLAIIISGRPYSTDTLPESSSFAASLLILREFMHHLGFQNIIIEKSL</sequence>
<evidence type="ECO:0008006" key="3">
    <source>
        <dbReference type="Google" id="ProtNLM"/>
    </source>
</evidence>
<dbReference type="Gene3D" id="3.30.420.150">
    <property type="entry name" value="Exopolyphosphatase. Domain 2"/>
    <property type="match status" value="1"/>
</dbReference>
<dbReference type="EMBL" id="AP028055">
    <property type="protein sequence ID" value="BEG98376.1"/>
    <property type="molecule type" value="Genomic_DNA"/>
</dbReference>
<dbReference type="Proteomes" id="UP001496674">
    <property type="component" value="Chromosome"/>
</dbReference>
<accession>A0ABN6Z1B2</accession>
<proteinExistence type="predicted"/>
<evidence type="ECO:0000313" key="1">
    <source>
        <dbReference type="EMBL" id="BEG98376.1"/>
    </source>
</evidence>
<gene>
    <name evidence="1" type="ORF">BSYN_06410</name>
</gene>